<dbReference type="AlphaFoldDB" id="A0A0W8FVK8"/>
<proteinExistence type="predicted"/>
<accession>A0A0W8FVK8</accession>
<dbReference type="EMBL" id="LNQE01000799">
    <property type="protein sequence ID" value="KUG24912.1"/>
    <property type="molecule type" value="Genomic_DNA"/>
</dbReference>
<sequence>MVVSEDLDKDWFKKYDDLHYSLENKTINFNKNLIQKLKNNYNWKDDYIIREIVE</sequence>
<comment type="caution">
    <text evidence="1">The sequence shown here is derived from an EMBL/GenBank/DDBJ whole genome shotgun (WGS) entry which is preliminary data.</text>
</comment>
<reference evidence="1" key="1">
    <citation type="journal article" date="2015" name="Proc. Natl. Acad. Sci. U.S.A.">
        <title>Networks of energetic and metabolic interactions define dynamics in microbial communities.</title>
        <authorList>
            <person name="Embree M."/>
            <person name="Liu J.K."/>
            <person name="Al-Bassam M.M."/>
            <person name="Zengler K."/>
        </authorList>
    </citation>
    <scope>NUCLEOTIDE SEQUENCE</scope>
</reference>
<name>A0A0W8FVK8_9ZZZZ</name>
<protein>
    <submittedName>
        <fullName evidence="1">Uncharacterized protein</fullName>
    </submittedName>
</protein>
<evidence type="ECO:0000313" key="1">
    <source>
        <dbReference type="EMBL" id="KUG24912.1"/>
    </source>
</evidence>
<organism evidence="1">
    <name type="scientific">hydrocarbon metagenome</name>
    <dbReference type="NCBI Taxonomy" id="938273"/>
    <lineage>
        <taxon>unclassified sequences</taxon>
        <taxon>metagenomes</taxon>
        <taxon>ecological metagenomes</taxon>
    </lineage>
</organism>
<gene>
    <name evidence="1" type="ORF">ASZ90_005270</name>
</gene>